<dbReference type="Pfam" id="PF22770">
    <property type="entry name" value="POP1_C"/>
    <property type="match status" value="1"/>
</dbReference>
<dbReference type="InterPro" id="IPR039182">
    <property type="entry name" value="Pop1"/>
</dbReference>
<feature type="domain" description="POP1 C-terminal" evidence="7">
    <location>
        <begin position="823"/>
        <end position="877"/>
    </location>
</feature>
<keyword evidence="9" id="KW-1185">Reference proteome</keyword>
<evidence type="ECO:0000256" key="1">
    <source>
        <dbReference type="ARBA" id="ARBA00004123"/>
    </source>
</evidence>
<protein>
    <submittedName>
        <fullName evidence="8">Related to Ribonucleases P/MRP protein subunit POP1</fullName>
    </submittedName>
</protein>
<evidence type="ECO:0000256" key="3">
    <source>
        <dbReference type="ARBA" id="ARBA00023242"/>
    </source>
</evidence>
<reference evidence="9" key="1">
    <citation type="submission" date="2018-06" db="EMBL/GenBank/DDBJ databases">
        <authorList>
            <person name="Guldener U."/>
        </authorList>
    </citation>
    <scope>NUCLEOTIDE SEQUENCE [LARGE SCALE GENOMIC DNA]</scope>
    <source>
        <strain evidence="9">UTAD17</strain>
    </source>
</reference>
<evidence type="ECO:0000313" key="9">
    <source>
        <dbReference type="Proteomes" id="UP000262825"/>
    </source>
</evidence>
<organism evidence="8 9">
    <name type="scientific">Saccharomycodes ludwigii</name>
    <dbReference type="NCBI Taxonomy" id="36035"/>
    <lineage>
        <taxon>Eukaryota</taxon>
        <taxon>Fungi</taxon>
        <taxon>Dikarya</taxon>
        <taxon>Ascomycota</taxon>
        <taxon>Saccharomycotina</taxon>
        <taxon>Saccharomycetes</taxon>
        <taxon>Saccharomycodales</taxon>
        <taxon>Saccharomycodaceae</taxon>
        <taxon>Saccharomycodes</taxon>
    </lineage>
</organism>
<keyword evidence="3" id="KW-0539">Nucleus</keyword>
<comment type="subcellular location">
    <subcellularLocation>
        <location evidence="1">Nucleus</location>
    </subcellularLocation>
</comment>
<dbReference type="InterPro" id="IPR055079">
    <property type="entry name" value="POP1_C"/>
</dbReference>
<gene>
    <name evidence="8" type="ORF">SCODWIG_03132</name>
</gene>
<evidence type="ECO:0000259" key="5">
    <source>
        <dbReference type="Pfam" id="PF06978"/>
    </source>
</evidence>
<dbReference type="GO" id="GO:0000172">
    <property type="term" value="C:ribonuclease MRP complex"/>
    <property type="evidence" value="ECO:0007669"/>
    <property type="project" value="InterPro"/>
</dbReference>
<dbReference type="InterPro" id="IPR009723">
    <property type="entry name" value="Pop1_N"/>
</dbReference>
<name>A0A376B9T8_9ASCO</name>
<dbReference type="Pfam" id="PF08170">
    <property type="entry name" value="POPLD"/>
    <property type="match status" value="1"/>
</dbReference>
<evidence type="ECO:0000256" key="4">
    <source>
        <dbReference type="SAM" id="MobiDB-lite"/>
    </source>
</evidence>
<dbReference type="AlphaFoldDB" id="A0A376B9T8"/>
<dbReference type="PANTHER" id="PTHR22731:SF3">
    <property type="entry name" value="RIBONUCLEASES P_MRP PROTEIN SUBUNIT POP1"/>
    <property type="match status" value="1"/>
</dbReference>
<dbReference type="VEuPathDB" id="FungiDB:SCODWIG_03132"/>
<feature type="region of interest" description="Disordered" evidence="4">
    <location>
        <begin position="1"/>
        <end position="37"/>
    </location>
</feature>
<feature type="domain" description="POPLD" evidence="6">
    <location>
        <begin position="557"/>
        <end position="661"/>
    </location>
</feature>
<feature type="compositionally biased region" description="Low complexity" evidence="4">
    <location>
        <begin position="1"/>
        <end position="18"/>
    </location>
</feature>
<dbReference type="GO" id="GO:0005655">
    <property type="term" value="C:nucleolar ribonuclease P complex"/>
    <property type="evidence" value="ECO:0007669"/>
    <property type="project" value="InterPro"/>
</dbReference>
<dbReference type="InterPro" id="IPR012590">
    <property type="entry name" value="POPLD_dom"/>
</dbReference>
<evidence type="ECO:0000259" key="7">
    <source>
        <dbReference type="Pfam" id="PF22770"/>
    </source>
</evidence>
<dbReference type="Pfam" id="PF06978">
    <property type="entry name" value="POP1_N"/>
    <property type="match status" value="1"/>
</dbReference>
<feature type="domain" description="Pop1 N-terminal" evidence="5">
    <location>
        <begin position="76"/>
        <end position="322"/>
    </location>
</feature>
<sequence length="883" mass="102543">MSANNFNTSSSYNSSNHKNNPRRKFNENQQKKFQRVRNARTIRTEIIQDIRQTRRQRNNNANVFSEDAGVLKLPEFISSREFEIKQLQNAMHNSKKSSSTRVFQDLPRKLRRRTASHNVKRIPKRLRKRALNEMKKSSQSITTGNTHLLKDKPHYTKKQLYKLKMSVKLLRLATKSKHMRYSINYETKNFKKYQLRRKFRDLKKLVNMHKNLKDGKITSIKNSVFSFKNAEEISTPHANQLAPLPLAKSIKYMKRQKKYAWLPTHVWNSKRSHMIKVWGKNIAYTPTQKCFRLTHRLGNANSCLSDGCLMEDSCYRGKMVVSSNNCTESNLPKLLSQIIKNKNKIVIDGKVLGPVDLYWIEKPSKLLLILHPSIYATVFNYIASKFTEYLCVTDFQYNIGSIDLFGATVLQTLAKVLRREFDIVNIEHRSSSLNDDYQLFMQLASNVRDINALPISKDFNLGFIVKDPRSLKRPQLPKDFNNKVFNFDEVIQLLENRDSNSDVWKNLFTMEGKHHTDILRFPSKSTTKGSESTQSGNTDNSNSAVSIPLIITKTTLGWRVLLPYHWVLPLWNKLNKVPRTYHIGLKQEQQLHYEQNKLYFPHDWPFTPMGYQLNCNEAAAKKEVWERKPFSKKINYQKIDSIHEEELPYCGEIGDWFCCDWKLLQFLHNGINYYLSSNNCSGNNNALTAIDIPIVNAAKTTQFDNQNIRNITCIVDIFELYKETHTAVDVPIELFNVKNGTENNLNLLQKHDIVTKRLPIIPIKFEAIDRGHPLDNARIYAISRSKWEDYWQLIVSKSLKTPSGKTDHESYKEMLSSKYLPKIQDLVGFVTCGTFNLSSGKGTCIGMVVPQELLKYDYSSSHYLIRNTGTNSYRIFKSSPIKI</sequence>
<keyword evidence="2" id="KW-0819">tRNA processing</keyword>
<dbReference type="PANTHER" id="PTHR22731">
    <property type="entry name" value="RIBONUCLEASES P/MRP PROTEIN SUBUNIT POP1"/>
    <property type="match status" value="1"/>
</dbReference>
<feature type="region of interest" description="Disordered" evidence="4">
    <location>
        <begin position="520"/>
        <end position="541"/>
    </location>
</feature>
<dbReference type="EMBL" id="UFAJ01000674">
    <property type="protein sequence ID" value="SSD61371.1"/>
    <property type="molecule type" value="Genomic_DNA"/>
</dbReference>
<evidence type="ECO:0000259" key="6">
    <source>
        <dbReference type="Pfam" id="PF08170"/>
    </source>
</evidence>
<accession>A0A376B9T8</accession>
<dbReference type="GO" id="GO:0001682">
    <property type="term" value="P:tRNA 5'-leader removal"/>
    <property type="evidence" value="ECO:0007669"/>
    <property type="project" value="InterPro"/>
</dbReference>
<dbReference type="Proteomes" id="UP000262825">
    <property type="component" value="Unassembled WGS sequence"/>
</dbReference>
<proteinExistence type="predicted"/>
<evidence type="ECO:0000313" key="8">
    <source>
        <dbReference type="EMBL" id="SSD61371.1"/>
    </source>
</evidence>
<feature type="compositionally biased region" description="Polar residues" evidence="4">
    <location>
        <begin position="523"/>
        <end position="541"/>
    </location>
</feature>
<evidence type="ECO:0000256" key="2">
    <source>
        <dbReference type="ARBA" id="ARBA00022694"/>
    </source>
</evidence>